<dbReference type="AlphaFoldDB" id="A0A7X2ZCF6"/>
<dbReference type="RefSeq" id="WP_054796606.1">
    <property type="nucleotide sequence ID" value="NZ_WNZX01000014.1"/>
</dbReference>
<comment type="caution">
    <text evidence="1">The sequence shown here is derived from an EMBL/GenBank/DDBJ whole genome shotgun (WGS) entry which is preliminary data.</text>
</comment>
<evidence type="ECO:0000313" key="1">
    <source>
        <dbReference type="EMBL" id="MUG72289.1"/>
    </source>
</evidence>
<protein>
    <submittedName>
        <fullName evidence="1">Uncharacterized protein</fullName>
    </submittedName>
</protein>
<name>A0A7X2ZCF6_9BACL</name>
<reference evidence="1 2" key="1">
    <citation type="submission" date="2019-11" db="EMBL/GenBank/DDBJ databases">
        <title>Draft genome sequences of five Paenibacillus species of dairy origin.</title>
        <authorList>
            <person name="Olajide A.M."/>
            <person name="Chen S."/>
            <person name="Lapointe G."/>
        </authorList>
    </citation>
    <scope>NUCLEOTIDE SEQUENCE [LARGE SCALE GENOMIC DNA]</scope>
    <source>
        <strain evidence="1 2">2CS3</strain>
    </source>
</reference>
<gene>
    <name evidence="1" type="ORF">GNP93_16585</name>
</gene>
<organism evidence="1 2">
    <name type="scientific">Paenibacillus validus</name>
    <dbReference type="NCBI Taxonomy" id="44253"/>
    <lineage>
        <taxon>Bacteria</taxon>
        <taxon>Bacillati</taxon>
        <taxon>Bacillota</taxon>
        <taxon>Bacilli</taxon>
        <taxon>Bacillales</taxon>
        <taxon>Paenibacillaceae</taxon>
        <taxon>Paenibacillus</taxon>
    </lineage>
</organism>
<accession>A0A7X2ZCF6</accession>
<dbReference type="Proteomes" id="UP000450917">
    <property type="component" value="Unassembled WGS sequence"/>
</dbReference>
<evidence type="ECO:0000313" key="2">
    <source>
        <dbReference type="Proteomes" id="UP000450917"/>
    </source>
</evidence>
<keyword evidence="2" id="KW-1185">Reference proteome</keyword>
<proteinExistence type="predicted"/>
<sequence length="74" mass="8287">MSQWVQQSEIPAAWVSLDSQDNDLYQFWSYIIAAFDSKTPSFATAMDPYLSALKTGAVEPLLAAMIHEFSIRGE</sequence>
<dbReference type="EMBL" id="WNZX01000014">
    <property type="protein sequence ID" value="MUG72289.1"/>
    <property type="molecule type" value="Genomic_DNA"/>
</dbReference>